<name>A0A1F7UUU2_9BACT</name>
<evidence type="ECO:0000313" key="1">
    <source>
        <dbReference type="EMBL" id="OGL82029.1"/>
    </source>
</evidence>
<evidence type="ECO:0000313" key="2">
    <source>
        <dbReference type="Proteomes" id="UP000176897"/>
    </source>
</evidence>
<proteinExistence type="predicted"/>
<dbReference type="Proteomes" id="UP000176897">
    <property type="component" value="Unassembled WGS sequence"/>
</dbReference>
<comment type="caution">
    <text evidence="1">The sequence shown here is derived from an EMBL/GenBank/DDBJ whole genome shotgun (WGS) entry which is preliminary data.</text>
</comment>
<sequence>MRKEKQAERSYERWPVGCGFSRQFSVQDFLPRVHLLDPVEEASVSPHFIGTWLKEIERAHRGEVAQDFQSVVNEVGDAQLLADTGLLVSLTAEANTLASDSGEVVEAVMVEPLQGFVLHALTALRDKEYLVAEPLLHELAQSVEDARHCRSPQVIVSEERGIGSVVHSVDDDAADIDAKRFCIQRSVLLSRYVLT</sequence>
<accession>A0A1F7UUU2</accession>
<organism evidence="1 2">
    <name type="scientific">Candidatus Uhrbacteria bacterium RIFCSPLOWO2_01_FULL_47_24</name>
    <dbReference type="NCBI Taxonomy" id="1802401"/>
    <lineage>
        <taxon>Bacteria</taxon>
        <taxon>Candidatus Uhriibacteriota</taxon>
    </lineage>
</organism>
<dbReference type="EMBL" id="MGEJ01000001">
    <property type="protein sequence ID" value="OGL82029.1"/>
    <property type="molecule type" value="Genomic_DNA"/>
</dbReference>
<gene>
    <name evidence="1" type="ORF">A3B21_04910</name>
</gene>
<protein>
    <submittedName>
        <fullName evidence="1">Uncharacterized protein</fullName>
    </submittedName>
</protein>
<dbReference type="AlphaFoldDB" id="A0A1F7UUU2"/>
<reference evidence="1 2" key="1">
    <citation type="journal article" date="2016" name="Nat. Commun.">
        <title>Thousands of microbial genomes shed light on interconnected biogeochemical processes in an aquifer system.</title>
        <authorList>
            <person name="Anantharaman K."/>
            <person name="Brown C.T."/>
            <person name="Hug L.A."/>
            <person name="Sharon I."/>
            <person name="Castelle C.J."/>
            <person name="Probst A.J."/>
            <person name="Thomas B.C."/>
            <person name="Singh A."/>
            <person name="Wilkins M.J."/>
            <person name="Karaoz U."/>
            <person name="Brodie E.L."/>
            <person name="Williams K.H."/>
            <person name="Hubbard S.S."/>
            <person name="Banfield J.F."/>
        </authorList>
    </citation>
    <scope>NUCLEOTIDE SEQUENCE [LARGE SCALE GENOMIC DNA]</scope>
</reference>